<dbReference type="GO" id="GO:0003676">
    <property type="term" value="F:nucleic acid binding"/>
    <property type="evidence" value="ECO:0007669"/>
    <property type="project" value="InterPro"/>
</dbReference>
<proteinExistence type="predicted"/>
<reference evidence="1 2" key="1">
    <citation type="submission" date="2016-11" db="EMBL/GenBank/DDBJ databases">
        <authorList>
            <person name="Jaros S."/>
            <person name="Januszkiewicz K."/>
            <person name="Wedrychowicz H."/>
        </authorList>
    </citation>
    <scope>NUCLEOTIDE SEQUENCE [LARGE SCALE GENOMIC DNA]</scope>
    <source>
        <strain evidence="1 2">ATCC 23634</strain>
    </source>
</reference>
<sequence>MYLAFDTETTDRPRYHLALTHPFRPHLVQFAGIVFDQHGYEIDRLVTLVKPGPGALMSVAAHQAHGMSIEQPTSLVLELLQPPHLRRQQPVELLLVVEVGRLANPALPQISATGTPLAPCLRMKAFCASENCDAFIVLRSFQPQQACAETLPHTGPISWARITDLL</sequence>
<evidence type="ECO:0000313" key="1">
    <source>
        <dbReference type="EMBL" id="SFZ80762.1"/>
    </source>
</evidence>
<dbReference type="InterPro" id="IPR036397">
    <property type="entry name" value="RNaseH_sf"/>
</dbReference>
<name>A0A1K2HSA7_9HYPH</name>
<evidence type="ECO:0000313" key="2">
    <source>
        <dbReference type="Proteomes" id="UP000183447"/>
    </source>
</evidence>
<dbReference type="InterPro" id="IPR012337">
    <property type="entry name" value="RNaseH-like_sf"/>
</dbReference>
<dbReference type="Proteomes" id="UP000183447">
    <property type="component" value="Unassembled WGS sequence"/>
</dbReference>
<dbReference type="SUPFAM" id="SSF53098">
    <property type="entry name" value="Ribonuclease H-like"/>
    <property type="match status" value="1"/>
</dbReference>
<dbReference type="AlphaFoldDB" id="A0A1K2HSA7"/>
<dbReference type="EMBL" id="FPKU01000001">
    <property type="protein sequence ID" value="SFZ80762.1"/>
    <property type="molecule type" value="Genomic_DNA"/>
</dbReference>
<protein>
    <submittedName>
        <fullName evidence="1">Uncharacterized protein</fullName>
    </submittedName>
</protein>
<accession>A0A1K2HSA7</accession>
<dbReference type="Gene3D" id="3.30.420.10">
    <property type="entry name" value="Ribonuclease H-like superfamily/Ribonuclease H"/>
    <property type="match status" value="1"/>
</dbReference>
<keyword evidence="2" id="KW-1185">Reference proteome</keyword>
<organism evidence="1 2">
    <name type="scientific">Devosia enhydra</name>
    <dbReference type="NCBI Taxonomy" id="665118"/>
    <lineage>
        <taxon>Bacteria</taxon>
        <taxon>Pseudomonadati</taxon>
        <taxon>Pseudomonadota</taxon>
        <taxon>Alphaproteobacteria</taxon>
        <taxon>Hyphomicrobiales</taxon>
        <taxon>Devosiaceae</taxon>
        <taxon>Devosia</taxon>
    </lineage>
</organism>
<gene>
    <name evidence="1" type="ORF">SAMN02983003_0112</name>
</gene>